<feature type="domain" description="TonB-dependent receptor plug" evidence="15">
    <location>
        <begin position="47"/>
        <end position="155"/>
    </location>
</feature>
<reference evidence="16 17" key="1">
    <citation type="submission" date="2023-09" db="EMBL/GenBank/DDBJ databases">
        <authorList>
            <person name="Rey-Velasco X."/>
        </authorList>
    </citation>
    <scope>NUCLEOTIDE SEQUENCE [LARGE SCALE GENOMIC DNA]</scope>
    <source>
        <strain evidence="16 17">F390</strain>
    </source>
</reference>
<organism evidence="16 17">
    <name type="scientific">Croceicoccus esteveae</name>
    <dbReference type="NCBI Taxonomy" id="3075597"/>
    <lineage>
        <taxon>Bacteria</taxon>
        <taxon>Pseudomonadati</taxon>
        <taxon>Pseudomonadota</taxon>
        <taxon>Alphaproteobacteria</taxon>
        <taxon>Sphingomonadales</taxon>
        <taxon>Erythrobacteraceae</taxon>
        <taxon>Croceicoccus</taxon>
    </lineage>
</organism>
<dbReference type="InterPro" id="IPR039426">
    <property type="entry name" value="TonB-dep_rcpt-like"/>
</dbReference>
<evidence type="ECO:0000313" key="17">
    <source>
        <dbReference type="Proteomes" id="UP001259803"/>
    </source>
</evidence>
<keyword evidence="2 11" id="KW-0813">Transport</keyword>
<comment type="subcellular location">
    <subcellularLocation>
        <location evidence="1 11">Cell outer membrane</location>
        <topology evidence="1 11">Multi-pass membrane protein</topology>
    </subcellularLocation>
</comment>
<feature type="signal peptide" evidence="13">
    <location>
        <begin position="1"/>
        <end position="31"/>
    </location>
</feature>
<evidence type="ECO:0000256" key="12">
    <source>
        <dbReference type="RuleBase" id="RU003357"/>
    </source>
</evidence>
<evidence type="ECO:0000256" key="13">
    <source>
        <dbReference type="SAM" id="SignalP"/>
    </source>
</evidence>
<dbReference type="RefSeq" id="WP_311339192.1">
    <property type="nucleotide sequence ID" value="NZ_JAVRHS010000001.1"/>
</dbReference>
<evidence type="ECO:0000313" key="16">
    <source>
        <dbReference type="EMBL" id="MDT0574610.1"/>
    </source>
</evidence>
<keyword evidence="16" id="KW-0675">Receptor</keyword>
<keyword evidence="4" id="KW-0410">Iron transport</keyword>
<keyword evidence="17" id="KW-1185">Reference proteome</keyword>
<feature type="domain" description="TonB-dependent receptor-like beta-barrel" evidence="14">
    <location>
        <begin position="235"/>
        <end position="699"/>
    </location>
</feature>
<dbReference type="InterPro" id="IPR012910">
    <property type="entry name" value="Plug_dom"/>
</dbReference>
<evidence type="ECO:0000256" key="8">
    <source>
        <dbReference type="ARBA" id="ARBA00023077"/>
    </source>
</evidence>
<name>A0ABU2ZDD9_9SPHN</name>
<keyword evidence="10 11" id="KW-0998">Cell outer membrane</keyword>
<evidence type="ECO:0000256" key="10">
    <source>
        <dbReference type="ARBA" id="ARBA00023237"/>
    </source>
</evidence>
<keyword evidence="6" id="KW-0408">Iron</keyword>
<dbReference type="Pfam" id="PF00593">
    <property type="entry name" value="TonB_dep_Rec_b-barrel"/>
    <property type="match status" value="1"/>
</dbReference>
<dbReference type="Gene3D" id="2.40.170.20">
    <property type="entry name" value="TonB-dependent receptor, beta-barrel domain"/>
    <property type="match status" value="1"/>
</dbReference>
<evidence type="ECO:0000256" key="11">
    <source>
        <dbReference type="PROSITE-ProRule" id="PRU01360"/>
    </source>
</evidence>
<keyword evidence="3 11" id="KW-1134">Transmembrane beta strand</keyword>
<comment type="caution">
    <text evidence="16">The sequence shown here is derived from an EMBL/GenBank/DDBJ whole genome shotgun (WGS) entry which is preliminary data.</text>
</comment>
<feature type="chain" id="PRO_5045410782" evidence="13">
    <location>
        <begin position="32"/>
        <end position="752"/>
    </location>
</feature>
<protein>
    <submittedName>
        <fullName evidence="16">TonB-dependent receptor</fullName>
    </submittedName>
</protein>
<evidence type="ECO:0000256" key="1">
    <source>
        <dbReference type="ARBA" id="ARBA00004571"/>
    </source>
</evidence>
<dbReference type="EMBL" id="JAVRHS010000001">
    <property type="protein sequence ID" value="MDT0574610.1"/>
    <property type="molecule type" value="Genomic_DNA"/>
</dbReference>
<sequence>MVPPLRRAARLRIFAAAAIGLWASSWSSAVAAQEIVVTGKQDDTRLADYPGSAITLDDQDLQLRQFTDLSSLSFGAPNVSLDPVGTFAGVANFTIRGLGINSSIPSIDPAVGLFVDGVYMGVNTGTVFDALDVRTVEILRGPQSVLFGRNTTGGAVLVETGDPTFDWQGSARLHVEAPIDQGRGAPLAGMQAVMSGSLSDRLAIRLGALHTSDGGYFRNRFDNRDFGAAQTTVLRAATTMLLTQRLTLTAKGEWHDSSGDGATTQNHGQNSRFGFNLSVDEPGFYTSRAAFAVLRGSYDLGRGKLTNVFGWREYDLRTRNDIDSSPQFIFHSDTGTSQEQFSNDLFWSGAAAGGTLIAGGYFFTQKVAYDEDRSLPALGTARFFGGGRQDHDVYAFYAKVDYPLHDRLDLTAGLRWSREEKQAAITYVRPRPACSVIAESCPTSGINPITNEPNGISDGQGWNSLSPRLALSWQLSREAQPYASWTRGHRSGGYNLRVTQPLAFEQIAGSFGSAAFDEETVDSFEFGFKWQDAGGRASVNAALFWSEVRDLQREISVASQSSGLAQSVYNTADARIRGGEIEGRFALGSALTISANAGHTDADYRKVFLDLSGDGALDAQDRALRLPRVPSWTYGITALAQANAGDATLTARLAFQHRDRYAYTDNNFGYVDPFDSLDASIGLSFADPAIRVTIYGRNLLDSIQFGGDTQLPFAGGAFSDGEDTPFDPRPAAGTFSPVGKGRRLGVAINMDL</sequence>
<evidence type="ECO:0000256" key="2">
    <source>
        <dbReference type="ARBA" id="ARBA00022448"/>
    </source>
</evidence>
<dbReference type="Proteomes" id="UP001259803">
    <property type="component" value="Unassembled WGS sequence"/>
</dbReference>
<keyword evidence="9 11" id="KW-0472">Membrane</keyword>
<keyword evidence="5 11" id="KW-0812">Transmembrane</keyword>
<evidence type="ECO:0000256" key="7">
    <source>
        <dbReference type="ARBA" id="ARBA00023065"/>
    </source>
</evidence>
<evidence type="ECO:0000259" key="15">
    <source>
        <dbReference type="Pfam" id="PF07715"/>
    </source>
</evidence>
<keyword evidence="8 12" id="KW-0798">TonB box</keyword>
<evidence type="ECO:0000256" key="5">
    <source>
        <dbReference type="ARBA" id="ARBA00022692"/>
    </source>
</evidence>
<gene>
    <name evidence="16" type="ORF">RM533_00260</name>
</gene>
<keyword evidence="7" id="KW-0406">Ion transport</keyword>
<dbReference type="InterPro" id="IPR036942">
    <property type="entry name" value="Beta-barrel_TonB_sf"/>
</dbReference>
<evidence type="ECO:0000256" key="9">
    <source>
        <dbReference type="ARBA" id="ARBA00023136"/>
    </source>
</evidence>
<evidence type="ECO:0000256" key="3">
    <source>
        <dbReference type="ARBA" id="ARBA00022452"/>
    </source>
</evidence>
<dbReference type="PANTHER" id="PTHR32552">
    <property type="entry name" value="FERRICHROME IRON RECEPTOR-RELATED"/>
    <property type="match status" value="1"/>
</dbReference>
<comment type="similarity">
    <text evidence="11 12">Belongs to the TonB-dependent receptor family.</text>
</comment>
<accession>A0ABU2ZDD9</accession>
<evidence type="ECO:0000256" key="4">
    <source>
        <dbReference type="ARBA" id="ARBA00022496"/>
    </source>
</evidence>
<evidence type="ECO:0000256" key="6">
    <source>
        <dbReference type="ARBA" id="ARBA00023004"/>
    </source>
</evidence>
<evidence type="ECO:0000259" key="14">
    <source>
        <dbReference type="Pfam" id="PF00593"/>
    </source>
</evidence>
<dbReference type="InterPro" id="IPR000531">
    <property type="entry name" value="Beta-barrel_TonB"/>
</dbReference>
<dbReference type="PANTHER" id="PTHR32552:SF81">
    <property type="entry name" value="TONB-DEPENDENT OUTER MEMBRANE RECEPTOR"/>
    <property type="match status" value="1"/>
</dbReference>
<dbReference type="Pfam" id="PF07715">
    <property type="entry name" value="Plug"/>
    <property type="match status" value="1"/>
</dbReference>
<keyword evidence="13" id="KW-0732">Signal</keyword>
<dbReference type="PROSITE" id="PS52016">
    <property type="entry name" value="TONB_DEPENDENT_REC_3"/>
    <property type="match status" value="1"/>
</dbReference>
<proteinExistence type="inferred from homology"/>
<dbReference type="SUPFAM" id="SSF56935">
    <property type="entry name" value="Porins"/>
    <property type="match status" value="1"/>
</dbReference>